<accession>A0A5N4AF14</accession>
<organism evidence="2 3">
    <name type="scientific">Photinus pyralis</name>
    <name type="common">Common eastern firefly</name>
    <name type="synonym">Lampyris pyralis</name>
    <dbReference type="NCBI Taxonomy" id="7054"/>
    <lineage>
        <taxon>Eukaryota</taxon>
        <taxon>Metazoa</taxon>
        <taxon>Ecdysozoa</taxon>
        <taxon>Arthropoda</taxon>
        <taxon>Hexapoda</taxon>
        <taxon>Insecta</taxon>
        <taxon>Pterygota</taxon>
        <taxon>Neoptera</taxon>
        <taxon>Endopterygota</taxon>
        <taxon>Coleoptera</taxon>
        <taxon>Polyphaga</taxon>
        <taxon>Elateriformia</taxon>
        <taxon>Elateroidea</taxon>
        <taxon>Lampyridae</taxon>
        <taxon>Lampyrinae</taxon>
        <taxon>Photinus</taxon>
    </lineage>
</organism>
<keyword evidence="1" id="KW-0732">Signal</keyword>
<comment type="caution">
    <text evidence="2">The sequence shown here is derived from an EMBL/GenBank/DDBJ whole genome shotgun (WGS) entry which is preliminary data.</text>
</comment>
<dbReference type="EMBL" id="VVIM01000007">
    <property type="protein sequence ID" value="KAB0795925.1"/>
    <property type="molecule type" value="Genomic_DNA"/>
</dbReference>
<evidence type="ECO:0008006" key="4">
    <source>
        <dbReference type="Google" id="ProtNLM"/>
    </source>
</evidence>
<reference evidence="2 3" key="1">
    <citation type="journal article" date="2018" name="Elife">
        <title>Firefly genomes illuminate parallel origins of bioluminescence in beetles.</title>
        <authorList>
            <person name="Fallon T.R."/>
            <person name="Lower S.E."/>
            <person name="Chang C.H."/>
            <person name="Bessho-Uehara M."/>
            <person name="Martin G.J."/>
            <person name="Bewick A.J."/>
            <person name="Behringer M."/>
            <person name="Debat H.J."/>
            <person name="Wong I."/>
            <person name="Day J.C."/>
            <person name="Suvorov A."/>
            <person name="Silva C.J."/>
            <person name="Stanger-Hall K.F."/>
            <person name="Hall D.W."/>
            <person name="Schmitz R.J."/>
            <person name="Nelson D.R."/>
            <person name="Lewis S.M."/>
            <person name="Shigenobu S."/>
            <person name="Bybee S.M."/>
            <person name="Larracuente A.M."/>
            <person name="Oba Y."/>
            <person name="Weng J.K."/>
        </authorList>
    </citation>
    <scope>NUCLEOTIDE SEQUENCE [LARGE SCALE GENOMIC DNA]</scope>
    <source>
        <strain evidence="2">1611_PpyrPB1</strain>
        <tissue evidence="2">Whole body</tissue>
    </source>
</reference>
<sequence>MKFNVLATVLCLMAAVVVVHPKISHNNLMELRQTRPLIFVQLECFAKSFAHVPVNFVSDILNRILNILGNVSGCQGVPSTNLLNIIGNLFRCLLGVVFTPIPAIGDLLNNISGIFKNASIPAYITNCIAEANVTVPTPTS</sequence>
<feature type="signal peptide" evidence="1">
    <location>
        <begin position="1"/>
        <end position="21"/>
    </location>
</feature>
<name>A0A5N4AF14_PHOPY</name>
<evidence type="ECO:0000313" key="2">
    <source>
        <dbReference type="EMBL" id="KAB0795925.1"/>
    </source>
</evidence>
<dbReference type="InParanoid" id="A0A5N4AF14"/>
<feature type="chain" id="PRO_5024376262" description="Secreted protein" evidence="1">
    <location>
        <begin position="22"/>
        <end position="140"/>
    </location>
</feature>
<keyword evidence="3" id="KW-1185">Reference proteome</keyword>
<protein>
    <recommendedName>
        <fullName evidence="4">Secreted protein</fullName>
    </recommendedName>
</protein>
<evidence type="ECO:0000256" key="1">
    <source>
        <dbReference type="SAM" id="SignalP"/>
    </source>
</evidence>
<dbReference type="AlphaFoldDB" id="A0A5N4AF14"/>
<proteinExistence type="predicted"/>
<evidence type="ECO:0000313" key="3">
    <source>
        <dbReference type="Proteomes" id="UP000327044"/>
    </source>
</evidence>
<dbReference type="Proteomes" id="UP000327044">
    <property type="component" value="Unassembled WGS sequence"/>
</dbReference>
<gene>
    <name evidence="2" type="ORF">PPYR_09986</name>
</gene>